<dbReference type="SUPFAM" id="SSF53098">
    <property type="entry name" value="Ribonuclease H-like"/>
    <property type="match status" value="1"/>
</dbReference>
<proteinExistence type="predicted"/>
<evidence type="ECO:0000256" key="1">
    <source>
        <dbReference type="SAM" id="MobiDB-lite"/>
    </source>
</evidence>
<dbReference type="InterPro" id="IPR012337">
    <property type="entry name" value="RNaseH-like_sf"/>
</dbReference>
<evidence type="ECO:0000313" key="3">
    <source>
        <dbReference type="Proteomes" id="UP001148838"/>
    </source>
</evidence>
<feature type="compositionally biased region" description="Basic and acidic residues" evidence="1">
    <location>
        <begin position="44"/>
        <end position="74"/>
    </location>
</feature>
<feature type="compositionally biased region" description="Polar residues" evidence="1">
    <location>
        <begin position="75"/>
        <end position="88"/>
    </location>
</feature>
<gene>
    <name evidence="2" type="ORF">ANN_25398</name>
</gene>
<evidence type="ECO:0000313" key="2">
    <source>
        <dbReference type="EMBL" id="KAJ4427745.1"/>
    </source>
</evidence>
<dbReference type="Proteomes" id="UP001148838">
    <property type="component" value="Unassembled WGS sequence"/>
</dbReference>
<protein>
    <recommendedName>
        <fullName evidence="4">HAT C-terminal dimerisation domain-containing protein</fullName>
    </recommendedName>
</protein>
<evidence type="ECO:0008006" key="4">
    <source>
        <dbReference type="Google" id="ProtNLM"/>
    </source>
</evidence>
<reference evidence="2 3" key="1">
    <citation type="journal article" date="2022" name="Allergy">
        <title>Genome assembly and annotation of Periplaneta americana reveal a comprehensive cockroach allergen profile.</title>
        <authorList>
            <person name="Wang L."/>
            <person name="Xiong Q."/>
            <person name="Saelim N."/>
            <person name="Wang L."/>
            <person name="Nong W."/>
            <person name="Wan A.T."/>
            <person name="Shi M."/>
            <person name="Liu X."/>
            <person name="Cao Q."/>
            <person name="Hui J.H.L."/>
            <person name="Sookrung N."/>
            <person name="Leung T.F."/>
            <person name="Tungtrongchitr A."/>
            <person name="Tsui S.K.W."/>
        </authorList>
    </citation>
    <scope>NUCLEOTIDE SEQUENCE [LARGE SCALE GENOMIC DNA]</scope>
    <source>
        <strain evidence="2">PWHHKU_190912</strain>
    </source>
</reference>
<organism evidence="2 3">
    <name type="scientific">Periplaneta americana</name>
    <name type="common">American cockroach</name>
    <name type="synonym">Blatta americana</name>
    <dbReference type="NCBI Taxonomy" id="6978"/>
    <lineage>
        <taxon>Eukaryota</taxon>
        <taxon>Metazoa</taxon>
        <taxon>Ecdysozoa</taxon>
        <taxon>Arthropoda</taxon>
        <taxon>Hexapoda</taxon>
        <taxon>Insecta</taxon>
        <taxon>Pterygota</taxon>
        <taxon>Neoptera</taxon>
        <taxon>Polyneoptera</taxon>
        <taxon>Dictyoptera</taxon>
        <taxon>Blattodea</taxon>
        <taxon>Blattoidea</taxon>
        <taxon>Blattidae</taxon>
        <taxon>Blattinae</taxon>
        <taxon>Periplaneta</taxon>
    </lineage>
</organism>
<accession>A0ABQ8S1K4</accession>
<keyword evidence="3" id="KW-1185">Reference proteome</keyword>
<sequence length="170" mass="19017">MAGLCEGGNEPPGSLKASNIMTHSHPLYTSDIEEIKLDGQTSEVGKRDKIQADRHRQGRRQTDDRTNRQRDRLNKWTSRQAASQPTRGQTGLTVLRTVADILAGKTAEHECVVPLHLIPTFKYALVSSVDVERSFSAYKMVLSEKRCSFSMENLEKVLVVYSGSNYGHVQ</sequence>
<name>A0ABQ8S1K4_PERAM</name>
<feature type="region of interest" description="Disordered" evidence="1">
    <location>
        <begin position="39"/>
        <end position="88"/>
    </location>
</feature>
<dbReference type="EMBL" id="JAJSOF020000038">
    <property type="protein sequence ID" value="KAJ4427745.1"/>
    <property type="molecule type" value="Genomic_DNA"/>
</dbReference>
<comment type="caution">
    <text evidence="2">The sequence shown here is derived from an EMBL/GenBank/DDBJ whole genome shotgun (WGS) entry which is preliminary data.</text>
</comment>